<keyword evidence="4" id="KW-0479">Metal-binding</keyword>
<comment type="caution">
    <text evidence="11">The sequence shown here is derived from an EMBL/GenBank/DDBJ whole genome shotgun (WGS) entry which is preliminary data.</text>
</comment>
<accession>A0A814AWK7</accession>
<evidence type="ECO:0000256" key="2">
    <source>
        <dbReference type="ARBA" id="ARBA00009589"/>
    </source>
</evidence>
<dbReference type="PROSITE" id="PS51160">
    <property type="entry name" value="ACYLPHOSPHATASE_3"/>
    <property type="match status" value="1"/>
</dbReference>
<evidence type="ECO:0000256" key="4">
    <source>
        <dbReference type="ARBA" id="ARBA00022723"/>
    </source>
</evidence>
<dbReference type="Gene3D" id="3.30.70.100">
    <property type="match status" value="1"/>
</dbReference>
<reference evidence="11" key="1">
    <citation type="submission" date="2021-02" db="EMBL/GenBank/DDBJ databases">
        <authorList>
            <person name="Nowell W R."/>
        </authorList>
    </citation>
    <scope>NUCLEOTIDE SEQUENCE</scope>
    <source>
        <strain evidence="11">Ploen Becks lab</strain>
    </source>
</reference>
<evidence type="ECO:0000259" key="10">
    <source>
        <dbReference type="PROSITE" id="PS51160"/>
    </source>
</evidence>
<dbReference type="AlphaFoldDB" id="A0A814AWK7"/>
<dbReference type="Gene3D" id="3.40.50.1000">
    <property type="entry name" value="HAD superfamily/HAD-like"/>
    <property type="match status" value="1"/>
</dbReference>
<dbReference type="PROSITE" id="PS00150">
    <property type="entry name" value="ACYLPHOSPHATASE_1"/>
    <property type="match status" value="1"/>
</dbReference>
<keyword evidence="12" id="KW-1185">Reference proteome</keyword>
<evidence type="ECO:0000256" key="6">
    <source>
        <dbReference type="ARBA" id="ARBA00022842"/>
    </source>
</evidence>
<dbReference type="OrthoDB" id="409330at2759"/>
<dbReference type="Pfam" id="PF00708">
    <property type="entry name" value="Acylphosphatase"/>
    <property type="match status" value="1"/>
</dbReference>
<dbReference type="Proteomes" id="UP000663879">
    <property type="component" value="Unassembled WGS sequence"/>
</dbReference>
<dbReference type="SUPFAM" id="SSF56784">
    <property type="entry name" value="HAD-like"/>
    <property type="match status" value="1"/>
</dbReference>
<name>A0A814AWK7_9BILA</name>
<comment type="similarity">
    <text evidence="1 9">Belongs to the acylphosphatase family.</text>
</comment>
<organism evidence="11 12">
    <name type="scientific">Brachionus calyciflorus</name>
    <dbReference type="NCBI Taxonomy" id="104777"/>
    <lineage>
        <taxon>Eukaryota</taxon>
        <taxon>Metazoa</taxon>
        <taxon>Spiralia</taxon>
        <taxon>Gnathifera</taxon>
        <taxon>Rotifera</taxon>
        <taxon>Eurotatoria</taxon>
        <taxon>Monogononta</taxon>
        <taxon>Pseudotrocha</taxon>
        <taxon>Ploima</taxon>
        <taxon>Brachionidae</taxon>
        <taxon>Brachionus</taxon>
    </lineage>
</organism>
<dbReference type="Pfam" id="PF05761">
    <property type="entry name" value="5_nucleotid"/>
    <property type="match status" value="1"/>
</dbReference>
<dbReference type="GO" id="GO:0008253">
    <property type="term" value="F:5'-nucleotidase activity"/>
    <property type="evidence" value="ECO:0007669"/>
    <property type="project" value="TreeGrafter"/>
</dbReference>
<dbReference type="SUPFAM" id="SSF54975">
    <property type="entry name" value="Acylphosphatase/BLUF domain-like"/>
    <property type="match status" value="1"/>
</dbReference>
<keyword evidence="6" id="KW-0460">Magnesium</keyword>
<dbReference type="InterPro" id="IPR017968">
    <property type="entry name" value="Acylphosphatase_CS"/>
</dbReference>
<evidence type="ECO:0000256" key="7">
    <source>
        <dbReference type="ARBA" id="ARBA00047645"/>
    </source>
</evidence>
<feature type="active site" evidence="8">
    <location>
        <position position="532"/>
    </location>
</feature>
<evidence type="ECO:0000256" key="3">
    <source>
        <dbReference type="ARBA" id="ARBA00012150"/>
    </source>
</evidence>
<dbReference type="InterPro" id="IPR036046">
    <property type="entry name" value="Acylphosphatase-like_dom_sf"/>
</dbReference>
<evidence type="ECO:0000313" key="11">
    <source>
        <dbReference type="EMBL" id="CAF0919650.1"/>
    </source>
</evidence>
<dbReference type="GO" id="GO:0046872">
    <property type="term" value="F:metal ion binding"/>
    <property type="evidence" value="ECO:0007669"/>
    <property type="project" value="UniProtKB-KW"/>
</dbReference>
<proteinExistence type="inferred from homology"/>
<evidence type="ECO:0000313" key="12">
    <source>
        <dbReference type="Proteomes" id="UP000663879"/>
    </source>
</evidence>
<dbReference type="InterPro" id="IPR020456">
    <property type="entry name" value="Acylphosphatase"/>
</dbReference>
<dbReference type="PRINTS" id="PR00112">
    <property type="entry name" value="ACYLPHPHTASE"/>
</dbReference>
<dbReference type="GO" id="GO:0003998">
    <property type="term" value="F:acylphosphatase activity"/>
    <property type="evidence" value="ECO:0007669"/>
    <property type="project" value="UniProtKB-EC"/>
</dbReference>
<gene>
    <name evidence="11" type="ORF">OXX778_LOCUS12318</name>
</gene>
<dbReference type="PANTHER" id="PTHR12103">
    <property type="entry name" value="5'-NUCLEOTIDASE DOMAIN-CONTAINING"/>
    <property type="match status" value="1"/>
</dbReference>
<dbReference type="EC" id="3.6.1.7" evidence="3 8"/>
<dbReference type="PANTHER" id="PTHR12103:SF12">
    <property type="entry name" value="FI20020P1"/>
    <property type="match status" value="1"/>
</dbReference>
<keyword evidence="5 8" id="KW-0378">Hydrolase</keyword>
<feature type="domain" description="Acylphosphatase-like" evidence="10">
    <location>
        <begin position="517"/>
        <end position="607"/>
    </location>
</feature>
<evidence type="ECO:0000256" key="8">
    <source>
        <dbReference type="PROSITE-ProRule" id="PRU00520"/>
    </source>
</evidence>
<dbReference type="InterPro" id="IPR001792">
    <property type="entry name" value="Acylphosphatase-like_dom"/>
</dbReference>
<dbReference type="NCBIfam" id="TIGR02244">
    <property type="entry name" value="HAD-IG-Ncltidse"/>
    <property type="match status" value="1"/>
</dbReference>
<dbReference type="PROSITE" id="PS00151">
    <property type="entry name" value="ACYLPHOSPHATASE_2"/>
    <property type="match status" value="1"/>
</dbReference>
<evidence type="ECO:0000256" key="5">
    <source>
        <dbReference type="ARBA" id="ARBA00022801"/>
    </source>
</evidence>
<dbReference type="InterPro" id="IPR008380">
    <property type="entry name" value="HAD-SF_hydro_IG_5-nucl"/>
</dbReference>
<sequence length="607" mass="71282">MKQLLGVRKSLYSSLASYSTSTSKEILLLKYENLKKKCLKIVSFDDKIERKGVFANNEISLKDIDVYGFDYDYTLAYYNVSLYRLIFNLAKDYLIEHHKYPVGLKSTEYLPHFPIRGLHLDIKKGWLMKIDSYHNLQLGTVYHGMNSIPNEEVLKTYGGKRFSIEDIGFSQTSPNFHHFVDLFCLPEICLLACTFQYLIDRGINFRPEYIFHDVHDSVNSIHRNFALHRSITQSIDDYLLQVREENSKVKEFLYRLQKNGKKVFLITNSPYWFVNFGMQSLCGSDWTSLFDLIICSARKPQFFTSKSKPFRRFNIKTNSKSWDTVSELNRNEVYYEGNFYEMLKATGWQSNKCLYFGDHIYGDLEQPFLKFGLRTAAIINEVEQEVNIINSLEYLRTTTWLNSLENLIEHSMFVSDTPGDNLPSLEEIRTFWFQEREILRKKIKKSFNPYFGSIFRANNNPSFFSRRLSRFADIYTSNVSNLLNYPIDYHFIPRRIDLAHEQSTRVKMASATLKFLNIDYEIFGKVQGVFFRKYTQQEGKKLGLVGWVMNTEKGSVVGQIQGKEDAVKKMKDWLRKTGSPKCRIDRAEFKNEKFIDKLDFSAFDVRK</sequence>
<comment type="catalytic activity">
    <reaction evidence="7 8">
        <text>an acyl phosphate + H2O = a carboxylate + phosphate + H(+)</text>
        <dbReference type="Rhea" id="RHEA:14965"/>
        <dbReference type="ChEBI" id="CHEBI:15377"/>
        <dbReference type="ChEBI" id="CHEBI:15378"/>
        <dbReference type="ChEBI" id="CHEBI:29067"/>
        <dbReference type="ChEBI" id="CHEBI:43474"/>
        <dbReference type="ChEBI" id="CHEBI:59918"/>
        <dbReference type="EC" id="3.6.1.7"/>
    </reaction>
</comment>
<dbReference type="FunFam" id="3.30.70.100:FF:000011">
    <property type="entry name" value="Acylphosphatase"/>
    <property type="match status" value="1"/>
</dbReference>
<dbReference type="InterPro" id="IPR036412">
    <property type="entry name" value="HAD-like_sf"/>
</dbReference>
<comment type="similarity">
    <text evidence="2">Belongs to the 5'(3')-deoxyribonucleotidase family.</text>
</comment>
<protein>
    <recommendedName>
        <fullName evidence="3 8">acylphosphatase</fullName>
        <ecNumber evidence="3 8">3.6.1.7</ecNumber>
    </recommendedName>
</protein>
<dbReference type="InterPro" id="IPR023214">
    <property type="entry name" value="HAD_sf"/>
</dbReference>
<dbReference type="EMBL" id="CAJNOC010002214">
    <property type="protein sequence ID" value="CAF0919650.1"/>
    <property type="molecule type" value="Genomic_DNA"/>
</dbReference>
<evidence type="ECO:0000256" key="1">
    <source>
        <dbReference type="ARBA" id="ARBA00005614"/>
    </source>
</evidence>
<evidence type="ECO:0000256" key="9">
    <source>
        <dbReference type="RuleBase" id="RU004168"/>
    </source>
</evidence>
<feature type="active site" evidence="8">
    <location>
        <position position="550"/>
    </location>
</feature>